<accession>A0A0F8ZXF6</accession>
<evidence type="ECO:0000313" key="1">
    <source>
        <dbReference type="EMBL" id="KKK98518.1"/>
    </source>
</evidence>
<gene>
    <name evidence="1" type="ORF">LCGC14_2641930</name>
</gene>
<sequence length="59" mass="6886">MAESKVVELSPKSNEAIAYYNAMTVVEVTLNDGRRFNIILTEKLDDFLIARKEEIKRRR</sequence>
<proteinExistence type="predicted"/>
<organism evidence="1">
    <name type="scientific">marine sediment metagenome</name>
    <dbReference type="NCBI Taxonomy" id="412755"/>
    <lineage>
        <taxon>unclassified sequences</taxon>
        <taxon>metagenomes</taxon>
        <taxon>ecological metagenomes</taxon>
    </lineage>
</organism>
<dbReference type="EMBL" id="LAZR01045582">
    <property type="protein sequence ID" value="KKK98518.1"/>
    <property type="molecule type" value="Genomic_DNA"/>
</dbReference>
<reference evidence="1" key="1">
    <citation type="journal article" date="2015" name="Nature">
        <title>Complex archaea that bridge the gap between prokaryotes and eukaryotes.</title>
        <authorList>
            <person name="Spang A."/>
            <person name="Saw J.H."/>
            <person name="Jorgensen S.L."/>
            <person name="Zaremba-Niedzwiedzka K."/>
            <person name="Martijn J."/>
            <person name="Lind A.E."/>
            <person name="van Eijk R."/>
            <person name="Schleper C."/>
            <person name="Guy L."/>
            <person name="Ettema T.J."/>
        </authorList>
    </citation>
    <scope>NUCLEOTIDE SEQUENCE</scope>
</reference>
<name>A0A0F8ZXF6_9ZZZZ</name>
<protein>
    <submittedName>
        <fullName evidence="1">Uncharacterized protein</fullName>
    </submittedName>
</protein>
<dbReference type="AlphaFoldDB" id="A0A0F8ZXF6"/>
<comment type="caution">
    <text evidence="1">The sequence shown here is derived from an EMBL/GenBank/DDBJ whole genome shotgun (WGS) entry which is preliminary data.</text>
</comment>